<name>A0A2V2LAR0_9RHOB</name>
<dbReference type="EMBL" id="QGKU01000038">
    <property type="protein sequence ID" value="PWR02302.1"/>
    <property type="molecule type" value="Genomic_DNA"/>
</dbReference>
<reference evidence="2 3" key="1">
    <citation type="submission" date="2018-05" db="EMBL/GenBank/DDBJ databases">
        <title>Rhodobacteraceae gen. nov., sp. nov. isolated from sea water.</title>
        <authorList>
            <person name="Ren Y."/>
        </authorList>
    </citation>
    <scope>NUCLEOTIDE SEQUENCE [LARGE SCALE GENOMIC DNA]</scope>
    <source>
        <strain evidence="2 3">TG-679</strain>
    </source>
</reference>
<keyword evidence="3" id="KW-1185">Reference proteome</keyword>
<feature type="transmembrane region" description="Helical" evidence="1">
    <location>
        <begin position="29"/>
        <end position="48"/>
    </location>
</feature>
<comment type="caution">
    <text evidence="2">The sequence shown here is derived from an EMBL/GenBank/DDBJ whole genome shotgun (WGS) entry which is preliminary data.</text>
</comment>
<dbReference type="RefSeq" id="WP_109811970.1">
    <property type="nucleotide sequence ID" value="NZ_QGKU01000038.1"/>
</dbReference>
<evidence type="ECO:0000313" key="2">
    <source>
        <dbReference type="EMBL" id="PWR02302.1"/>
    </source>
</evidence>
<sequence length="291" mass="31261">MARKYGGKYSPGAAAQPVGPVADTRRSRVGARANLLFVLPFPFLVSAFRSDPVGLALNLGCFGALMLAAWLTREGITAQEAFEARKVARKPAIPRKIFASVLTGTGLALAGLGDGSLTSAVVFGGLGGLLHFGAFGPDPLRDKGIGGAEGADRVQSERVDRAVQEAEAHLAAMTGAIARAGDRELSGRVEEFKRTARKMFRAIEDDPRDLGKARRFMGVYLLGARDATVKFADLFARNRDPQARADYLALLGDLEANYASKTDTLLLDDRTDLDVEIEVLRERLAREMPVS</sequence>
<keyword evidence="1" id="KW-1133">Transmembrane helix</keyword>
<evidence type="ECO:0008006" key="4">
    <source>
        <dbReference type="Google" id="ProtNLM"/>
    </source>
</evidence>
<proteinExistence type="predicted"/>
<protein>
    <recommendedName>
        <fullName evidence="4">5-bromo-4-chloroindolyl phosphate hydrolysis protein</fullName>
    </recommendedName>
</protein>
<keyword evidence="1" id="KW-0472">Membrane</keyword>
<organism evidence="2 3">
    <name type="scientific">Meridianimarinicoccus roseus</name>
    <dbReference type="NCBI Taxonomy" id="2072018"/>
    <lineage>
        <taxon>Bacteria</taxon>
        <taxon>Pseudomonadati</taxon>
        <taxon>Pseudomonadota</taxon>
        <taxon>Alphaproteobacteria</taxon>
        <taxon>Rhodobacterales</taxon>
        <taxon>Paracoccaceae</taxon>
        <taxon>Meridianimarinicoccus</taxon>
    </lineage>
</organism>
<evidence type="ECO:0000256" key="1">
    <source>
        <dbReference type="SAM" id="Phobius"/>
    </source>
</evidence>
<feature type="transmembrane region" description="Helical" evidence="1">
    <location>
        <begin position="54"/>
        <end position="72"/>
    </location>
</feature>
<gene>
    <name evidence="2" type="ORF">DKT77_12170</name>
</gene>
<dbReference type="Pfam" id="PF10112">
    <property type="entry name" value="Halogen_Hydrol"/>
    <property type="match status" value="1"/>
</dbReference>
<accession>A0A2V2LAR0</accession>
<dbReference type="OrthoDB" id="7375296at2"/>
<feature type="transmembrane region" description="Helical" evidence="1">
    <location>
        <begin position="93"/>
        <end position="111"/>
    </location>
</feature>
<dbReference type="InterPro" id="IPR018770">
    <property type="entry name" value="ChloroindolylP_hydrolase"/>
</dbReference>
<evidence type="ECO:0000313" key="3">
    <source>
        <dbReference type="Proteomes" id="UP000245680"/>
    </source>
</evidence>
<dbReference type="Proteomes" id="UP000245680">
    <property type="component" value="Unassembled WGS sequence"/>
</dbReference>
<keyword evidence="1" id="KW-0812">Transmembrane</keyword>
<dbReference type="AlphaFoldDB" id="A0A2V2LAR0"/>